<gene>
    <name evidence="3" type="primary">cpcS</name>
    <name evidence="4" type="ORF">NIES30_05885</name>
</gene>
<evidence type="ECO:0000256" key="2">
    <source>
        <dbReference type="ARBA" id="ARBA00023239"/>
    </source>
</evidence>
<dbReference type="EMBL" id="MRCG01000002">
    <property type="protein sequence ID" value="OKH50220.1"/>
    <property type="molecule type" value="Genomic_DNA"/>
</dbReference>
<keyword evidence="5" id="KW-1185">Reference proteome</keyword>
<dbReference type="STRING" id="549789.NIES30_05885"/>
<keyword evidence="2 3" id="KW-0456">Lyase</keyword>
<dbReference type="InterPro" id="IPR012674">
    <property type="entry name" value="Calycin"/>
</dbReference>
<name>A0A1U7J9P6_9CYAN</name>
<evidence type="ECO:0000313" key="5">
    <source>
        <dbReference type="Proteomes" id="UP000185557"/>
    </source>
</evidence>
<dbReference type="OrthoDB" id="484684at2"/>
<dbReference type="RefSeq" id="WP_073607459.1">
    <property type="nucleotide sequence ID" value="NZ_MRCG01000002.1"/>
</dbReference>
<dbReference type="AlphaFoldDB" id="A0A1U7J9P6"/>
<dbReference type="HAMAP" id="MF_01459">
    <property type="entry name" value="Chrphore_lyase_CpxS"/>
    <property type="match status" value="1"/>
</dbReference>
<evidence type="ECO:0000256" key="3">
    <source>
        <dbReference type="HAMAP-Rule" id="MF_01459"/>
    </source>
</evidence>
<dbReference type="GO" id="GO:0016829">
    <property type="term" value="F:lyase activity"/>
    <property type="evidence" value="ECO:0007669"/>
    <property type="project" value="UniProtKB-KW"/>
</dbReference>
<comment type="function">
    <text evidence="3">Covalently attaches a chromophore to Cys residue(s) of phycobiliproteins.</text>
</comment>
<dbReference type="Proteomes" id="UP000185557">
    <property type="component" value="Unassembled WGS sequence"/>
</dbReference>
<accession>A0A1U7J9P6</accession>
<reference evidence="4 5" key="1">
    <citation type="submission" date="2016-11" db="EMBL/GenBank/DDBJ databases">
        <title>Draft Genome Sequences of Nine Cyanobacterial Strains from Diverse Habitats.</title>
        <authorList>
            <person name="Zhu T."/>
            <person name="Hou S."/>
            <person name="Lu X."/>
            <person name="Hess W.R."/>
        </authorList>
    </citation>
    <scope>NUCLEOTIDE SEQUENCE [LARGE SCALE GENOMIC DNA]</scope>
    <source>
        <strain evidence="4 5">NIES-30</strain>
    </source>
</reference>
<evidence type="ECO:0000313" key="4">
    <source>
        <dbReference type="EMBL" id="OKH50220.1"/>
    </source>
</evidence>
<comment type="caution">
    <text evidence="4">The sequence shown here is derived from an EMBL/GenBank/DDBJ whole genome shotgun (WGS) entry which is preliminary data.</text>
</comment>
<dbReference type="EC" id="4.-.-.-" evidence="3"/>
<dbReference type="InterPro" id="IPR018536">
    <property type="entry name" value="CpcS/CpeS"/>
</dbReference>
<dbReference type="GO" id="GO:0017006">
    <property type="term" value="P:protein-tetrapyrrole linkage"/>
    <property type="evidence" value="ECO:0007669"/>
    <property type="project" value="UniProtKB-UniRule"/>
</dbReference>
<proteinExistence type="inferred from homology"/>
<dbReference type="Gene3D" id="2.40.128.20">
    <property type="match status" value="1"/>
</dbReference>
<protein>
    <recommendedName>
        <fullName evidence="3">Chromophore lyase CpcS/CpeS</fullName>
        <ecNumber evidence="3">4.-.-.-</ecNumber>
    </recommendedName>
</protein>
<sequence length="178" mass="20160">MPLSADVARLLAEPLVQAFFQETAGDWRSERRYYTLKSGETQEVVSQITIEFLEAGADQLLELASLHQLDPQKPLICGTTVTWESEYVGTGKKPVAGNTIFGVRGTTLYRDRGFATSKPVTAQYHFTDSRTLVLKTQYNDSSFEEELRLIGQRYRTRQTVISRAGEQIMIGQYLETRL</sequence>
<dbReference type="Pfam" id="PF09367">
    <property type="entry name" value="CpeS"/>
    <property type="match status" value="1"/>
</dbReference>
<organism evidence="4 5">
    <name type="scientific">Phormidium tenue NIES-30</name>
    <dbReference type="NCBI Taxonomy" id="549789"/>
    <lineage>
        <taxon>Bacteria</taxon>
        <taxon>Bacillati</taxon>
        <taxon>Cyanobacteriota</taxon>
        <taxon>Cyanophyceae</taxon>
        <taxon>Oscillatoriophycideae</taxon>
        <taxon>Oscillatoriales</taxon>
        <taxon>Oscillatoriaceae</taxon>
        <taxon>Phormidium</taxon>
    </lineage>
</organism>
<comment type="similarity">
    <text evidence="1 3">Belongs to the CpcS/CpeS biliprotein lyase family.</text>
</comment>
<evidence type="ECO:0000256" key="1">
    <source>
        <dbReference type="ARBA" id="ARBA00010681"/>
    </source>
</evidence>